<name>A0A9R0KAQ4_SPIOL</name>
<dbReference type="SMART" id="SM00385">
    <property type="entry name" value="CYCLIN"/>
    <property type="match status" value="2"/>
</dbReference>
<evidence type="ECO:0000313" key="6">
    <source>
        <dbReference type="Proteomes" id="UP000813463"/>
    </source>
</evidence>
<evidence type="ECO:0000256" key="4">
    <source>
        <dbReference type="PROSITE-ProRule" id="PRU00469"/>
    </source>
</evidence>
<dbReference type="Proteomes" id="UP000813463">
    <property type="component" value="Chromosome 6"/>
</dbReference>
<dbReference type="CDD" id="cd20551">
    <property type="entry name" value="CYCLIN_TFIIB_rpt1"/>
    <property type="match status" value="1"/>
</dbReference>
<dbReference type="InterPro" id="IPR036915">
    <property type="entry name" value="Cyclin-like_sf"/>
</dbReference>
<dbReference type="GO" id="GO:0005634">
    <property type="term" value="C:nucleus"/>
    <property type="evidence" value="ECO:0000318"/>
    <property type="project" value="GO_Central"/>
</dbReference>
<dbReference type="GeneID" id="110802766"/>
<dbReference type="SUPFAM" id="SSF57783">
    <property type="entry name" value="Zinc beta-ribbon"/>
    <property type="match status" value="1"/>
</dbReference>
<sequence>MADYYLCGDCKRQTEVVYDHTSGDTVCSECGLVLESHSIDETSEWRTFSDSGNNADPNRVGGPTNPLLGDMALTTVISDTNGTFRKSTAASVDKKSNRLQSAFGTIATMADRLSLVPAIKNRANEIYKNLLDNKNHKSSRGKSDAVLAACLFVACQEEKLPRTLKEVCSVVAPGTTKKDIGRAKLFIMQHLKNDEDDNNNDNKTNDINNNNRVISATDFVRRFCSNLGTMDHRAVKAAYEAVQTSEEEIDVRRSPLSLAAAVIYIVCQLIEEKKRPSLRDIAVATGVAEGTIKSAFKDLRPHLSKIVPSWFASGDELKNVCTL</sequence>
<dbReference type="Pfam" id="PF00382">
    <property type="entry name" value="TFIIB"/>
    <property type="match status" value="2"/>
</dbReference>
<dbReference type="GO" id="GO:0006352">
    <property type="term" value="P:DNA-templated transcription initiation"/>
    <property type="evidence" value="ECO:0000318"/>
    <property type="project" value="GO_Central"/>
</dbReference>
<dbReference type="PROSITE" id="PS51134">
    <property type="entry name" value="ZF_TFIIB"/>
    <property type="match status" value="1"/>
</dbReference>
<dbReference type="OrthoDB" id="25790at2759"/>
<dbReference type="GO" id="GO:0008270">
    <property type="term" value="F:zinc ion binding"/>
    <property type="evidence" value="ECO:0007669"/>
    <property type="project" value="UniProtKB-KW"/>
</dbReference>
<comment type="similarity">
    <text evidence="1">Belongs to the TFIIB family.</text>
</comment>
<reference evidence="7" key="2">
    <citation type="submission" date="2025-08" db="UniProtKB">
        <authorList>
            <consortium name="RefSeq"/>
        </authorList>
    </citation>
    <scope>IDENTIFICATION</scope>
    <source>
        <tissue evidence="7">Leaf</tissue>
    </source>
</reference>
<reference evidence="6" key="1">
    <citation type="journal article" date="2021" name="Nat. Commun.">
        <title>Genomic analyses provide insights into spinach domestication and the genetic basis of agronomic traits.</title>
        <authorList>
            <person name="Cai X."/>
            <person name="Sun X."/>
            <person name="Xu C."/>
            <person name="Sun H."/>
            <person name="Wang X."/>
            <person name="Ge C."/>
            <person name="Zhang Z."/>
            <person name="Wang Q."/>
            <person name="Fei Z."/>
            <person name="Jiao C."/>
            <person name="Wang Q."/>
        </authorList>
    </citation>
    <scope>NUCLEOTIDE SEQUENCE [LARGE SCALE GENOMIC DNA]</scope>
    <source>
        <strain evidence="6">cv. Varoflay</strain>
    </source>
</reference>
<organism evidence="6 7">
    <name type="scientific">Spinacia oleracea</name>
    <name type="common">Spinach</name>
    <dbReference type="NCBI Taxonomy" id="3562"/>
    <lineage>
        <taxon>Eukaryota</taxon>
        <taxon>Viridiplantae</taxon>
        <taxon>Streptophyta</taxon>
        <taxon>Embryophyta</taxon>
        <taxon>Tracheophyta</taxon>
        <taxon>Spermatophyta</taxon>
        <taxon>Magnoliopsida</taxon>
        <taxon>eudicotyledons</taxon>
        <taxon>Gunneridae</taxon>
        <taxon>Pentapetalae</taxon>
        <taxon>Caryophyllales</taxon>
        <taxon>Chenopodiaceae</taxon>
        <taxon>Chenopodioideae</taxon>
        <taxon>Anserineae</taxon>
        <taxon>Spinacia</taxon>
    </lineage>
</organism>
<feature type="domain" description="TFIIB-type" evidence="5">
    <location>
        <begin position="3"/>
        <end position="35"/>
    </location>
</feature>
<dbReference type="PANTHER" id="PTHR11618">
    <property type="entry name" value="TRANSCRIPTION INITIATION FACTOR IIB-RELATED"/>
    <property type="match status" value="1"/>
</dbReference>
<dbReference type="InterPro" id="IPR013150">
    <property type="entry name" value="TFIIB_cyclin"/>
</dbReference>
<dbReference type="AlphaFoldDB" id="A0A9R0KAQ4"/>
<dbReference type="InterPro" id="IPR013137">
    <property type="entry name" value="Znf_TFIIB"/>
</dbReference>
<dbReference type="Gene3D" id="1.10.472.170">
    <property type="match status" value="1"/>
</dbReference>
<proteinExistence type="inferred from homology"/>
<evidence type="ECO:0000256" key="3">
    <source>
        <dbReference type="ARBA" id="ARBA00023163"/>
    </source>
</evidence>
<dbReference type="InterPro" id="IPR013763">
    <property type="entry name" value="Cyclin-like_dom"/>
</dbReference>
<evidence type="ECO:0000256" key="1">
    <source>
        <dbReference type="ARBA" id="ARBA00010857"/>
    </source>
</evidence>
<dbReference type="GO" id="GO:0097550">
    <property type="term" value="C:transcription preinitiation complex"/>
    <property type="evidence" value="ECO:0000318"/>
    <property type="project" value="GO_Central"/>
</dbReference>
<accession>A0A9R0KAQ4</accession>
<dbReference type="RefSeq" id="XP_021863903.1">
    <property type="nucleotide sequence ID" value="XM_022008211.2"/>
</dbReference>
<evidence type="ECO:0000313" key="7">
    <source>
        <dbReference type="RefSeq" id="XP_021863903.1"/>
    </source>
</evidence>
<dbReference type="KEGG" id="soe:110802766"/>
<dbReference type="PANTHER" id="PTHR11618:SF78">
    <property type="entry name" value="TRANSCRIPTION INITIATION FACTOR IIB-2"/>
    <property type="match status" value="1"/>
</dbReference>
<dbReference type="GO" id="GO:0017025">
    <property type="term" value="F:TBP-class protein binding"/>
    <property type="evidence" value="ECO:0000318"/>
    <property type="project" value="GO_Central"/>
</dbReference>
<evidence type="ECO:0000256" key="2">
    <source>
        <dbReference type="ARBA" id="ARBA00023015"/>
    </source>
</evidence>
<keyword evidence="6" id="KW-1185">Reference proteome</keyword>
<keyword evidence="4" id="KW-0479">Metal-binding</keyword>
<protein>
    <submittedName>
        <fullName evidence="7">Transcription initiation factor IIB-2-like</fullName>
    </submittedName>
</protein>
<evidence type="ECO:0000259" key="5">
    <source>
        <dbReference type="PROSITE" id="PS51134"/>
    </source>
</evidence>
<dbReference type="InterPro" id="IPR000812">
    <property type="entry name" value="TFIIB"/>
</dbReference>
<dbReference type="FunFam" id="1.10.472.170:FF:000001">
    <property type="entry name" value="Transcription initiation factor IIB"/>
    <property type="match status" value="1"/>
</dbReference>
<keyword evidence="4" id="KW-0862">Zinc</keyword>
<dbReference type="PRINTS" id="PR00685">
    <property type="entry name" value="TIFACTORIIB"/>
</dbReference>
<keyword evidence="3" id="KW-0804">Transcription</keyword>
<keyword evidence="4" id="KW-0863">Zinc-finger</keyword>
<dbReference type="Gene3D" id="1.10.472.10">
    <property type="entry name" value="Cyclin-like"/>
    <property type="match status" value="1"/>
</dbReference>
<dbReference type="Pfam" id="PF08271">
    <property type="entry name" value="Zn_Ribbon_TF"/>
    <property type="match status" value="1"/>
</dbReference>
<dbReference type="SUPFAM" id="SSF47954">
    <property type="entry name" value="Cyclin-like"/>
    <property type="match status" value="2"/>
</dbReference>
<keyword evidence="2" id="KW-0805">Transcription regulation</keyword>
<dbReference type="GO" id="GO:0016251">
    <property type="term" value="F:RNA polymerase II general transcription initiation factor activity"/>
    <property type="evidence" value="ECO:0000318"/>
    <property type="project" value="GO_Central"/>
</dbReference>
<gene>
    <name evidence="7" type="primary">LOC110802766</name>
</gene>
<dbReference type="GO" id="GO:0070897">
    <property type="term" value="P:transcription preinitiation complex assembly"/>
    <property type="evidence" value="ECO:0007669"/>
    <property type="project" value="InterPro"/>
</dbReference>